<dbReference type="Pfam" id="PF13855">
    <property type="entry name" value="LRR_8"/>
    <property type="match status" value="1"/>
</dbReference>
<accession>A0A814P276</accession>
<evidence type="ECO:0000256" key="3">
    <source>
        <dbReference type="SAM" id="SignalP"/>
    </source>
</evidence>
<evidence type="ECO:0000313" key="4">
    <source>
        <dbReference type="EMBL" id="CAF1100545.1"/>
    </source>
</evidence>
<dbReference type="EMBL" id="CAJNOC010007528">
    <property type="protein sequence ID" value="CAF1100545.1"/>
    <property type="molecule type" value="Genomic_DNA"/>
</dbReference>
<dbReference type="OrthoDB" id="2013775at2759"/>
<feature type="non-terminal residue" evidence="4">
    <location>
        <position position="530"/>
    </location>
</feature>
<feature type="signal peptide" evidence="3">
    <location>
        <begin position="1"/>
        <end position="25"/>
    </location>
</feature>
<comment type="caution">
    <text evidence="4">The sequence shown here is derived from an EMBL/GenBank/DDBJ whole genome shotgun (WGS) entry which is preliminary data.</text>
</comment>
<evidence type="ECO:0000256" key="1">
    <source>
        <dbReference type="ARBA" id="ARBA00022614"/>
    </source>
</evidence>
<dbReference type="InterPro" id="IPR032675">
    <property type="entry name" value="LRR_dom_sf"/>
</dbReference>
<dbReference type="PROSITE" id="PS51450">
    <property type="entry name" value="LRR"/>
    <property type="match status" value="5"/>
</dbReference>
<keyword evidence="2" id="KW-0677">Repeat</keyword>
<dbReference type="InterPro" id="IPR050333">
    <property type="entry name" value="SLRP"/>
</dbReference>
<dbReference type="SMART" id="SM00369">
    <property type="entry name" value="LRR_TYP"/>
    <property type="match status" value="4"/>
</dbReference>
<dbReference type="SUPFAM" id="SSF52058">
    <property type="entry name" value="L domain-like"/>
    <property type="match status" value="1"/>
</dbReference>
<dbReference type="InterPro" id="IPR003591">
    <property type="entry name" value="Leu-rich_rpt_typical-subtyp"/>
</dbReference>
<dbReference type="SUPFAM" id="SSF52047">
    <property type="entry name" value="RNI-like"/>
    <property type="match status" value="1"/>
</dbReference>
<sequence length="530" mass="62121">MFIKYLNLFIILKTILLCPVIITSTCPYPICKTKYLNSSFCSVYCSENTIPDPCLTKINQIDGFTLTNLSHLRQDAFFNVNVNFLRIQNSDLKYVSQETFRGIKYVKELNLINVTNSQLLLNEETAKNLQGKIDILRLSRINSAISLDYLLKLTDNISLTELCLENLKLPNINLDLTFNSKLKKISLRSDLIENINIKLNRFIQNIDLTNNNIKNIYLNINSMDNQLNELILINNKLNSLELPYLPMLKELHLDNNIFNNPSDLNLKKSLNLTSIQITNNHFQYFQIDYFEPYQQLKYLNLYDNDLNELTKFHNMTIVNINLSKNNYSRVYFDNFLNLSKLEILDLSFNYIEYIELNLSSLKTLYLISNKIKLFDLKYLINLEHISLCNNRIENYLNLTSLKNIKYLDMSSNIFKILNTSELILIERMSTLFLSSNKIEKLPVFPYLRLIKDVFLRNNLIKSIEKDTFSNLIYLDHLDLGNNYIHFIDMEAFQSNKMLNILNLADNYLTQIPNISNLNNLEEFYLTNQTG</sequence>
<keyword evidence="3" id="KW-0732">Signal</keyword>
<name>A0A814P276_9BILA</name>
<dbReference type="SMART" id="SM00365">
    <property type="entry name" value="LRR_SD22"/>
    <property type="match status" value="4"/>
</dbReference>
<dbReference type="Proteomes" id="UP000663879">
    <property type="component" value="Unassembled WGS sequence"/>
</dbReference>
<evidence type="ECO:0000256" key="2">
    <source>
        <dbReference type="ARBA" id="ARBA00022737"/>
    </source>
</evidence>
<dbReference type="PANTHER" id="PTHR45712:SF22">
    <property type="entry name" value="INSULIN-LIKE GROWTH FACTOR-BINDING PROTEIN COMPLEX ACID LABILE SUBUNIT"/>
    <property type="match status" value="1"/>
</dbReference>
<dbReference type="Gene3D" id="3.80.10.10">
    <property type="entry name" value="Ribonuclease Inhibitor"/>
    <property type="match status" value="3"/>
</dbReference>
<gene>
    <name evidence="4" type="ORF">OXX778_LOCUS21127</name>
</gene>
<dbReference type="PANTHER" id="PTHR45712">
    <property type="entry name" value="AGAP008170-PA"/>
    <property type="match status" value="1"/>
</dbReference>
<organism evidence="4 5">
    <name type="scientific">Brachionus calyciflorus</name>
    <dbReference type="NCBI Taxonomy" id="104777"/>
    <lineage>
        <taxon>Eukaryota</taxon>
        <taxon>Metazoa</taxon>
        <taxon>Spiralia</taxon>
        <taxon>Gnathifera</taxon>
        <taxon>Rotifera</taxon>
        <taxon>Eurotatoria</taxon>
        <taxon>Monogononta</taxon>
        <taxon>Pseudotrocha</taxon>
        <taxon>Ploima</taxon>
        <taxon>Brachionidae</taxon>
        <taxon>Brachionus</taxon>
    </lineage>
</organism>
<feature type="chain" id="PRO_5032769638" evidence="3">
    <location>
        <begin position="26"/>
        <end position="530"/>
    </location>
</feature>
<keyword evidence="5" id="KW-1185">Reference proteome</keyword>
<reference evidence="4" key="1">
    <citation type="submission" date="2021-02" db="EMBL/GenBank/DDBJ databases">
        <authorList>
            <person name="Nowell W R."/>
        </authorList>
    </citation>
    <scope>NUCLEOTIDE SEQUENCE</scope>
    <source>
        <strain evidence="4">Ploen Becks lab</strain>
    </source>
</reference>
<keyword evidence="1" id="KW-0433">Leucine-rich repeat</keyword>
<dbReference type="AlphaFoldDB" id="A0A814P276"/>
<dbReference type="InterPro" id="IPR001611">
    <property type="entry name" value="Leu-rich_rpt"/>
</dbReference>
<evidence type="ECO:0000313" key="5">
    <source>
        <dbReference type="Proteomes" id="UP000663879"/>
    </source>
</evidence>
<protein>
    <submittedName>
        <fullName evidence="4">Uncharacterized protein</fullName>
    </submittedName>
</protein>
<proteinExistence type="predicted"/>